<evidence type="ECO:0000313" key="12">
    <source>
        <dbReference type="EMBL" id="MCC9641018.1"/>
    </source>
</evidence>
<dbReference type="EMBL" id="JAJKFW010000004">
    <property type="protein sequence ID" value="MCC9641018.1"/>
    <property type="molecule type" value="Genomic_DNA"/>
</dbReference>
<accession>A0ABS8NBT9</accession>
<evidence type="ECO:0000256" key="3">
    <source>
        <dbReference type="ARBA" id="ARBA00022519"/>
    </source>
</evidence>
<comment type="activity regulation">
    <text evidence="11">Na(+) is not transported, but it plays an essential structural role and its presence is essential for fluoride channel function.</text>
</comment>
<keyword evidence="3" id="KW-0997">Cell inner membrane</keyword>
<dbReference type="InterPro" id="IPR003691">
    <property type="entry name" value="FluC"/>
</dbReference>
<proteinExistence type="inferred from homology"/>
<evidence type="ECO:0000313" key="13">
    <source>
        <dbReference type="Proteomes" id="UP001430306"/>
    </source>
</evidence>
<evidence type="ECO:0000256" key="5">
    <source>
        <dbReference type="ARBA" id="ARBA00022989"/>
    </source>
</evidence>
<comment type="function">
    <text evidence="11">Fluoride-specific ion channel. Important for reducing fluoride concentration in the cell, thus reducing its toxicity.</text>
</comment>
<keyword evidence="8 11" id="KW-0407">Ion channel</keyword>
<evidence type="ECO:0000256" key="1">
    <source>
        <dbReference type="ARBA" id="ARBA00004651"/>
    </source>
</evidence>
<feature type="binding site" evidence="11">
    <location>
        <position position="104"/>
    </location>
    <ligand>
        <name>Na(+)</name>
        <dbReference type="ChEBI" id="CHEBI:29101"/>
        <note>structural</note>
    </ligand>
</feature>
<dbReference type="RefSeq" id="WP_230270879.1">
    <property type="nucleotide sequence ID" value="NZ_JAJKFW010000004.1"/>
</dbReference>
<reference evidence="12" key="1">
    <citation type="submission" date="2021-11" db="EMBL/GenBank/DDBJ databases">
        <title>Genome sequence.</title>
        <authorList>
            <person name="Sun Q."/>
        </authorList>
    </citation>
    <scope>NUCLEOTIDE SEQUENCE</scope>
    <source>
        <strain evidence="12">JC740</strain>
    </source>
</reference>
<keyword evidence="6 11" id="KW-0406">Ion transport</keyword>
<comment type="subcellular location">
    <subcellularLocation>
        <location evidence="1 11">Cell membrane</location>
        <topology evidence="1 11">Multi-pass membrane protein</topology>
    </subcellularLocation>
</comment>
<name>A0ABS8NBT9_9BACT</name>
<dbReference type="HAMAP" id="MF_00454">
    <property type="entry name" value="FluC"/>
    <property type="match status" value="1"/>
</dbReference>
<comment type="catalytic activity">
    <reaction evidence="10">
        <text>fluoride(in) = fluoride(out)</text>
        <dbReference type="Rhea" id="RHEA:76159"/>
        <dbReference type="ChEBI" id="CHEBI:17051"/>
    </reaction>
    <physiologicalReaction direction="left-to-right" evidence="10">
        <dbReference type="Rhea" id="RHEA:76160"/>
    </physiologicalReaction>
</comment>
<keyword evidence="11" id="KW-0915">Sodium</keyword>
<evidence type="ECO:0000256" key="4">
    <source>
        <dbReference type="ARBA" id="ARBA00022692"/>
    </source>
</evidence>
<sequence>MTHVSDLLAIALGGSIGAVIRYLITLAVVSAPLSGWLTLHGSVGTTLANLLGCFALGGIYQFTEIWLQSESLAGTDWFASSWGAFWTHPRTLMAIRIGALGSLTTFSTLIGETAIFASQGRMLASSVLLGTNVVVGWCLFWAAAAVVRNLSS</sequence>
<evidence type="ECO:0000256" key="2">
    <source>
        <dbReference type="ARBA" id="ARBA00022475"/>
    </source>
</evidence>
<gene>
    <name evidence="11" type="primary">fluC</name>
    <name evidence="11" type="synonym">crcB</name>
    <name evidence="12" type="ORF">LOC71_01945</name>
</gene>
<protein>
    <recommendedName>
        <fullName evidence="11">Fluoride-specific ion channel FluC</fullName>
    </recommendedName>
</protein>
<feature type="transmembrane region" description="Helical" evidence="11">
    <location>
        <begin position="7"/>
        <end position="31"/>
    </location>
</feature>
<keyword evidence="11" id="KW-0813">Transport</keyword>
<evidence type="ECO:0000256" key="7">
    <source>
        <dbReference type="ARBA" id="ARBA00023136"/>
    </source>
</evidence>
<keyword evidence="4 11" id="KW-0812">Transmembrane</keyword>
<keyword evidence="5 11" id="KW-1133">Transmembrane helix</keyword>
<evidence type="ECO:0000256" key="6">
    <source>
        <dbReference type="ARBA" id="ARBA00023065"/>
    </source>
</evidence>
<evidence type="ECO:0000256" key="11">
    <source>
        <dbReference type="HAMAP-Rule" id="MF_00454"/>
    </source>
</evidence>
<feature type="binding site" evidence="11">
    <location>
        <position position="101"/>
    </location>
    <ligand>
        <name>Na(+)</name>
        <dbReference type="ChEBI" id="CHEBI:29101"/>
        <note>structural</note>
    </ligand>
</feature>
<organism evidence="12 13">
    <name type="scientific">Rhodopirellula halodulae</name>
    <dbReference type="NCBI Taxonomy" id="2894198"/>
    <lineage>
        <taxon>Bacteria</taxon>
        <taxon>Pseudomonadati</taxon>
        <taxon>Planctomycetota</taxon>
        <taxon>Planctomycetia</taxon>
        <taxon>Pirellulales</taxon>
        <taxon>Pirellulaceae</taxon>
        <taxon>Rhodopirellula</taxon>
    </lineage>
</organism>
<dbReference type="Proteomes" id="UP001430306">
    <property type="component" value="Unassembled WGS sequence"/>
</dbReference>
<dbReference type="Pfam" id="PF02537">
    <property type="entry name" value="CRCB"/>
    <property type="match status" value="1"/>
</dbReference>
<keyword evidence="7 11" id="KW-0472">Membrane</keyword>
<evidence type="ECO:0000256" key="9">
    <source>
        <dbReference type="ARBA" id="ARBA00035120"/>
    </source>
</evidence>
<keyword evidence="2 11" id="KW-1003">Cell membrane</keyword>
<feature type="transmembrane region" description="Helical" evidence="11">
    <location>
        <begin position="97"/>
        <end position="117"/>
    </location>
</feature>
<keyword evidence="11" id="KW-0479">Metal-binding</keyword>
<feature type="transmembrane region" description="Helical" evidence="11">
    <location>
        <begin position="123"/>
        <end position="147"/>
    </location>
</feature>
<comment type="similarity">
    <text evidence="9 11">Belongs to the fluoride channel Fluc/FEX (TC 1.A.43) family.</text>
</comment>
<evidence type="ECO:0000256" key="8">
    <source>
        <dbReference type="ARBA" id="ARBA00023303"/>
    </source>
</evidence>
<keyword evidence="13" id="KW-1185">Reference proteome</keyword>
<comment type="caution">
    <text evidence="12">The sequence shown here is derived from an EMBL/GenBank/DDBJ whole genome shotgun (WGS) entry which is preliminary data.</text>
</comment>
<evidence type="ECO:0000256" key="10">
    <source>
        <dbReference type="ARBA" id="ARBA00035585"/>
    </source>
</evidence>